<evidence type="ECO:0000256" key="2">
    <source>
        <dbReference type="ARBA" id="ARBA00023002"/>
    </source>
</evidence>
<name>C0QFC4_DESAH</name>
<dbReference type="CDD" id="cd02803">
    <property type="entry name" value="OYE_like_FMN_family"/>
    <property type="match status" value="1"/>
</dbReference>
<dbReference type="HOGENOM" id="CLU_012153_2_3_7"/>
<dbReference type="PANTHER" id="PTHR43656">
    <property type="entry name" value="BINDING OXIDOREDUCTASE, PUTATIVE (AFU_ORTHOLOGUE AFUA_2G08260)-RELATED"/>
    <property type="match status" value="1"/>
</dbReference>
<organism evidence="4 5">
    <name type="scientific">Desulforapulum autotrophicum (strain ATCC 43914 / DSM 3382 / VKM B-1955 / HRM2)</name>
    <name type="common">Desulfobacterium autotrophicum</name>
    <dbReference type="NCBI Taxonomy" id="177437"/>
    <lineage>
        <taxon>Bacteria</taxon>
        <taxon>Pseudomonadati</taxon>
        <taxon>Thermodesulfobacteriota</taxon>
        <taxon>Desulfobacteria</taxon>
        <taxon>Desulfobacterales</taxon>
        <taxon>Desulfobacteraceae</taxon>
        <taxon>Desulforapulum</taxon>
    </lineage>
</organism>
<evidence type="ECO:0000313" key="4">
    <source>
        <dbReference type="EMBL" id="ACN13320.1"/>
    </source>
</evidence>
<accession>C0QFC4</accession>
<dbReference type="Pfam" id="PF00724">
    <property type="entry name" value="Oxidored_FMN"/>
    <property type="match status" value="1"/>
</dbReference>
<keyword evidence="2" id="KW-0560">Oxidoreductase</keyword>
<dbReference type="AlphaFoldDB" id="C0QFC4"/>
<dbReference type="GO" id="GO:0016491">
    <property type="term" value="F:oxidoreductase activity"/>
    <property type="evidence" value="ECO:0007669"/>
    <property type="project" value="UniProtKB-KW"/>
</dbReference>
<evidence type="ECO:0000256" key="1">
    <source>
        <dbReference type="ARBA" id="ARBA00022630"/>
    </source>
</evidence>
<reference evidence="4 5" key="1">
    <citation type="journal article" date="2009" name="Environ. Microbiol.">
        <title>Genome sequence of Desulfobacterium autotrophicum HRM2, a marine sulfate reducer oxidizing organic carbon completely to carbon dioxide.</title>
        <authorList>
            <person name="Strittmatter A.W."/>
            <person name="Liesegang H."/>
            <person name="Rabus R."/>
            <person name="Decker I."/>
            <person name="Amann J."/>
            <person name="Andres S."/>
            <person name="Henne A."/>
            <person name="Fricke W.F."/>
            <person name="Martinez-Arias R."/>
            <person name="Bartels D."/>
            <person name="Goesmann A."/>
            <person name="Krause L."/>
            <person name="Puehler A."/>
            <person name="Klenk H.P."/>
            <person name="Richter M."/>
            <person name="Schuler M."/>
            <person name="Gloeckner F.O."/>
            <person name="Meyerdierks A."/>
            <person name="Gottschalk G."/>
            <person name="Amann R."/>
        </authorList>
    </citation>
    <scope>NUCLEOTIDE SEQUENCE [LARGE SCALE GENOMIC DNA]</scope>
    <source>
        <strain evidence="5">ATCC 43914 / DSM 3382 / HRM2</strain>
    </source>
</reference>
<sequence>MFAFETTTINTMTLANRFVRSATWEGMAADDGSVTPRLVKTMEDLALGGVGLIITGHANVVVQGQAGPWQLGIYSDDHIDGLKTMTDAVHRAGGKIVVQLAHAGNFAAEKLSNMAPCVPSVYEGLGKTPRHELTLGDISDLVQAFADGALRARKSGFDGVQLHSAHGYLLSQFLSPEFNRRTDAYGGTIENRSRIHMEILKAIRRAVGDDFPVLIKINCQDFQENGLALEDTVWVCKQLADNGMDAIELSGGMLTGGKLSPSRVGINSPDKEAYFRQEAAAVKGAINIPLILVGGIRSLEVAQELVATKRADYLSMCRPLIREPGLVNRWKSGDIRPATCLSDNLCFRPAMAGKGVHCVVDERERKKG</sequence>
<proteinExistence type="predicted"/>
<dbReference type="InterPro" id="IPR013785">
    <property type="entry name" value="Aldolase_TIM"/>
</dbReference>
<protein>
    <submittedName>
        <fullName evidence="4">Predicted NADH:flavin oxidoreductase</fullName>
    </submittedName>
</protein>
<keyword evidence="5" id="KW-1185">Reference proteome</keyword>
<dbReference type="GO" id="GO:0010181">
    <property type="term" value="F:FMN binding"/>
    <property type="evidence" value="ECO:0007669"/>
    <property type="project" value="InterPro"/>
</dbReference>
<dbReference type="SUPFAM" id="SSF51395">
    <property type="entry name" value="FMN-linked oxidoreductases"/>
    <property type="match status" value="1"/>
</dbReference>
<gene>
    <name evidence="4" type="ordered locus">HRM2_01980</name>
</gene>
<dbReference type="EMBL" id="CP001087">
    <property type="protein sequence ID" value="ACN13320.1"/>
    <property type="molecule type" value="Genomic_DNA"/>
</dbReference>
<keyword evidence="1" id="KW-0285">Flavoprotein</keyword>
<dbReference type="Gene3D" id="3.20.20.70">
    <property type="entry name" value="Aldolase class I"/>
    <property type="match status" value="1"/>
</dbReference>
<dbReference type="STRING" id="177437.HRM2_01980"/>
<feature type="domain" description="NADH:flavin oxidoreductase/NADH oxidase N-terminal" evidence="3">
    <location>
        <begin position="4"/>
        <end position="333"/>
    </location>
</feature>
<dbReference type="RefSeq" id="WP_012662569.1">
    <property type="nucleotide sequence ID" value="NC_012108.1"/>
</dbReference>
<evidence type="ECO:0000259" key="3">
    <source>
        <dbReference type="Pfam" id="PF00724"/>
    </source>
</evidence>
<dbReference type="KEGG" id="dat:HRM2_01980"/>
<dbReference type="InterPro" id="IPR051799">
    <property type="entry name" value="NADH_flavin_oxidoreductase"/>
</dbReference>
<dbReference type="Proteomes" id="UP000000442">
    <property type="component" value="Chromosome"/>
</dbReference>
<dbReference type="eggNOG" id="COG1902">
    <property type="taxonomic scope" value="Bacteria"/>
</dbReference>
<evidence type="ECO:0000313" key="5">
    <source>
        <dbReference type="Proteomes" id="UP000000442"/>
    </source>
</evidence>
<dbReference type="OrthoDB" id="9784632at2"/>
<dbReference type="InterPro" id="IPR001155">
    <property type="entry name" value="OxRdtase_FMN_N"/>
</dbReference>
<dbReference type="PANTHER" id="PTHR43656:SF2">
    <property type="entry name" value="BINDING OXIDOREDUCTASE, PUTATIVE (AFU_ORTHOLOGUE AFUA_2G08260)-RELATED"/>
    <property type="match status" value="1"/>
</dbReference>